<keyword evidence="4 9" id="KW-0547">Nucleotide-binding</keyword>
<keyword evidence="13" id="KW-1185">Reference proteome</keyword>
<evidence type="ECO:0000256" key="6">
    <source>
        <dbReference type="ARBA" id="ARBA00022840"/>
    </source>
</evidence>
<proteinExistence type="predicted"/>
<dbReference type="Proteomes" id="UP000270296">
    <property type="component" value="Unassembled WGS sequence"/>
</dbReference>
<feature type="binding site" evidence="9">
    <location>
        <position position="262"/>
    </location>
    <ligand>
        <name>ATP</name>
        <dbReference type="ChEBI" id="CHEBI:30616"/>
    </ligand>
</feature>
<evidence type="ECO:0000313" key="13">
    <source>
        <dbReference type="Proteomes" id="UP000270296"/>
    </source>
</evidence>
<gene>
    <name evidence="12" type="ORF">SBAD_LOCUS4367</name>
</gene>
<dbReference type="GO" id="GO:0010389">
    <property type="term" value="P:regulation of G2/M transition of mitotic cell cycle"/>
    <property type="evidence" value="ECO:0007669"/>
    <property type="project" value="TreeGrafter"/>
</dbReference>
<sequence length="442" mass="50164">MDDGAPLKVTSPMKRSAPQDFEDSEYDSGTVGRPLDGQILVITRKFSKMFKRDDDQPGTSYARPLLPTTCYCWICNREVNESDDDDSSDSSENKSFSDGSSVGLPECTHLPLTDSAAVVWQIRPVSIYDCDRRDFDYQDLASDYTIEFLSYLIDREAIFKVSNYTLTLNKDITPMKYGPTICDLLPECGLLHTRKELLEMECEVYKALNYDISFPLSHTFLACLVKPPALDIFQKINKIGEGTYGVVYKARNKKTDKIVALKKIRLDVNGEGVPSSSLREIALLRDLDHPNVVRLLDVIHVNKRLYLVFEYLAKDLKHYLDSLGTKPVPAALAKCSKCDAANRNARRKNRFGLLVVELRAINCYEQAVRHWKVGILFKQSGKQASSQALEDRDQKFLGSNSGRIIRFSFIEVDKSVTLLGKEVRLCVMLATNYRYCLQKIRN</sequence>
<comment type="catalytic activity">
    <reaction evidence="7">
        <text>L-threonyl-[protein] + ATP = O-phospho-L-threonyl-[protein] + ADP + H(+)</text>
        <dbReference type="Rhea" id="RHEA:46608"/>
        <dbReference type="Rhea" id="RHEA-COMP:11060"/>
        <dbReference type="Rhea" id="RHEA-COMP:11605"/>
        <dbReference type="ChEBI" id="CHEBI:15378"/>
        <dbReference type="ChEBI" id="CHEBI:30013"/>
        <dbReference type="ChEBI" id="CHEBI:30616"/>
        <dbReference type="ChEBI" id="CHEBI:61977"/>
        <dbReference type="ChEBI" id="CHEBI:456216"/>
        <dbReference type="EC" id="2.7.11.22"/>
    </reaction>
</comment>
<feature type="domain" description="Protein kinase" evidence="11">
    <location>
        <begin position="233"/>
        <end position="442"/>
    </location>
</feature>
<evidence type="ECO:0000256" key="1">
    <source>
        <dbReference type="ARBA" id="ARBA00012425"/>
    </source>
</evidence>
<organism evidence="14">
    <name type="scientific">Soboliphyme baturini</name>
    <dbReference type="NCBI Taxonomy" id="241478"/>
    <lineage>
        <taxon>Eukaryota</taxon>
        <taxon>Metazoa</taxon>
        <taxon>Ecdysozoa</taxon>
        <taxon>Nematoda</taxon>
        <taxon>Enoplea</taxon>
        <taxon>Dorylaimia</taxon>
        <taxon>Dioctophymatida</taxon>
        <taxon>Dioctophymatoidea</taxon>
        <taxon>Soboliphymatidae</taxon>
        <taxon>Soboliphyme</taxon>
    </lineage>
</organism>
<dbReference type="Pfam" id="PF00069">
    <property type="entry name" value="Pkinase"/>
    <property type="match status" value="1"/>
</dbReference>
<dbReference type="OrthoDB" id="346677at2759"/>
<dbReference type="EMBL" id="UZAM01008276">
    <property type="protein sequence ID" value="VDP04145.1"/>
    <property type="molecule type" value="Genomic_DNA"/>
</dbReference>
<dbReference type="FunFam" id="3.30.200.20:FF:000927">
    <property type="entry name" value="Cyclin-dependent kinase 2"/>
    <property type="match status" value="1"/>
</dbReference>
<dbReference type="GO" id="GO:0005737">
    <property type="term" value="C:cytoplasm"/>
    <property type="evidence" value="ECO:0007669"/>
    <property type="project" value="TreeGrafter"/>
</dbReference>
<dbReference type="GO" id="GO:0005524">
    <property type="term" value="F:ATP binding"/>
    <property type="evidence" value="ECO:0007669"/>
    <property type="project" value="UniProtKB-UniRule"/>
</dbReference>
<keyword evidence="5" id="KW-0418">Kinase</keyword>
<dbReference type="GO" id="GO:0000307">
    <property type="term" value="C:cyclin-dependent protein kinase holoenzyme complex"/>
    <property type="evidence" value="ECO:0007669"/>
    <property type="project" value="TreeGrafter"/>
</dbReference>
<feature type="region of interest" description="Disordered" evidence="10">
    <location>
        <begin position="81"/>
        <end position="101"/>
    </location>
</feature>
<comment type="catalytic activity">
    <reaction evidence="8">
        <text>L-seryl-[protein] + ATP = O-phospho-L-seryl-[protein] + ADP + H(+)</text>
        <dbReference type="Rhea" id="RHEA:17989"/>
        <dbReference type="Rhea" id="RHEA-COMP:9863"/>
        <dbReference type="Rhea" id="RHEA-COMP:11604"/>
        <dbReference type="ChEBI" id="CHEBI:15378"/>
        <dbReference type="ChEBI" id="CHEBI:29999"/>
        <dbReference type="ChEBI" id="CHEBI:30616"/>
        <dbReference type="ChEBI" id="CHEBI:83421"/>
        <dbReference type="ChEBI" id="CHEBI:456216"/>
        <dbReference type="EC" id="2.7.11.22"/>
    </reaction>
</comment>
<dbReference type="GO" id="GO:0007165">
    <property type="term" value="P:signal transduction"/>
    <property type="evidence" value="ECO:0007669"/>
    <property type="project" value="TreeGrafter"/>
</dbReference>
<evidence type="ECO:0000256" key="5">
    <source>
        <dbReference type="ARBA" id="ARBA00022777"/>
    </source>
</evidence>
<reference evidence="12 13" key="2">
    <citation type="submission" date="2018-11" db="EMBL/GenBank/DDBJ databases">
        <authorList>
            <consortium name="Pathogen Informatics"/>
        </authorList>
    </citation>
    <scope>NUCLEOTIDE SEQUENCE [LARGE SCALE GENOMIC DNA]</scope>
</reference>
<evidence type="ECO:0000313" key="14">
    <source>
        <dbReference type="WBParaSite" id="SBAD_0000455901-mRNA-1"/>
    </source>
</evidence>
<dbReference type="GO" id="GO:0005634">
    <property type="term" value="C:nucleus"/>
    <property type="evidence" value="ECO:0007669"/>
    <property type="project" value="TreeGrafter"/>
</dbReference>
<name>A0A183IL73_9BILA</name>
<dbReference type="GO" id="GO:0000082">
    <property type="term" value="P:G1/S transition of mitotic cell cycle"/>
    <property type="evidence" value="ECO:0007669"/>
    <property type="project" value="TreeGrafter"/>
</dbReference>
<evidence type="ECO:0000256" key="2">
    <source>
        <dbReference type="ARBA" id="ARBA00022527"/>
    </source>
</evidence>
<evidence type="ECO:0000256" key="4">
    <source>
        <dbReference type="ARBA" id="ARBA00022741"/>
    </source>
</evidence>
<keyword evidence="2" id="KW-0723">Serine/threonine-protein kinase</keyword>
<evidence type="ECO:0000259" key="11">
    <source>
        <dbReference type="PROSITE" id="PS50011"/>
    </source>
</evidence>
<dbReference type="InterPro" id="IPR000719">
    <property type="entry name" value="Prot_kinase_dom"/>
</dbReference>
<dbReference type="AlphaFoldDB" id="A0A183IL73"/>
<evidence type="ECO:0000256" key="3">
    <source>
        <dbReference type="ARBA" id="ARBA00022679"/>
    </source>
</evidence>
<dbReference type="Gene3D" id="3.30.200.20">
    <property type="entry name" value="Phosphorylase Kinase, domain 1"/>
    <property type="match status" value="1"/>
</dbReference>
<dbReference type="SUPFAM" id="SSF56112">
    <property type="entry name" value="Protein kinase-like (PK-like)"/>
    <property type="match status" value="1"/>
</dbReference>
<dbReference type="GO" id="GO:0030332">
    <property type="term" value="F:cyclin binding"/>
    <property type="evidence" value="ECO:0007669"/>
    <property type="project" value="TreeGrafter"/>
</dbReference>
<accession>A0A183IL73</accession>
<keyword evidence="3" id="KW-0808">Transferase</keyword>
<dbReference type="InterPro" id="IPR011009">
    <property type="entry name" value="Kinase-like_dom_sf"/>
</dbReference>
<dbReference type="PANTHER" id="PTHR24056:SF254">
    <property type="entry name" value="CYCLIN-DEPENDENT KINASE 2"/>
    <property type="match status" value="1"/>
</dbReference>
<dbReference type="PROSITE" id="PS50011">
    <property type="entry name" value="PROTEIN_KINASE_DOM"/>
    <property type="match status" value="1"/>
</dbReference>
<reference evidence="14" key="1">
    <citation type="submission" date="2016-06" db="UniProtKB">
        <authorList>
            <consortium name="WormBaseParasite"/>
        </authorList>
    </citation>
    <scope>IDENTIFICATION</scope>
</reference>
<dbReference type="InterPro" id="IPR050108">
    <property type="entry name" value="CDK"/>
</dbReference>
<evidence type="ECO:0000313" key="12">
    <source>
        <dbReference type="EMBL" id="VDP04145.1"/>
    </source>
</evidence>
<feature type="region of interest" description="Disordered" evidence="10">
    <location>
        <begin position="1"/>
        <end position="32"/>
    </location>
</feature>
<evidence type="ECO:0000256" key="7">
    <source>
        <dbReference type="ARBA" id="ARBA00047811"/>
    </source>
</evidence>
<keyword evidence="6 9" id="KW-0067">ATP-binding</keyword>
<dbReference type="EC" id="2.7.11.22" evidence="1"/>
<dbReference type="InterPro" id="IPR017441">
    <property type="entry name" value="Protein_kinase_ATP_BS"/>
</dbReference>
<protein>
    <recommendedName>
        <fullName evidence="1">cyclin-dependent kinase</fullName>
        <ecNumber evidence="1">2.7.11.22</ecNumber>
    </recommendedName>
</protein>
<dbReference type="WBParaSite" id="SBAD_0000455901-mRNA-1">
    <property type="protein sequence ID" value="SBAD_0000455901-mRNA-1"/>
    <property type="gene ID" value="SBAD_0000455901"/>
</dbReference>
<evidence type="ECO:0000256" key="10">
    <source>
        <dbReference type="SAM" id="MobiDB-lite"/>
    </source>
</evidence>
<evidence type="ECO:0000256" key="8">
    <source>
        <dbReference type="ARBA" id="ARBA00048367"/>
    </source>
</evidence>
<dbReference type="GO" id="GO:0010468">
    <property type="term" value="P:regulation of gene expression"/>
    <property type="evidence" value="ECO:0007669"/>
    <property type="project" value="TreeGrafter"/>
</dbReference>
<evidence type="ECO:0000256" key="9">
    <source>
        <dbReference type="PROSITE-ProRule" id="PRU10141"/>
    </source>
</evidence>
<dbReference type="PROSITE" id="PS00107">
    <property type="entry name" value="PROTEIN_KINASE_ATP"/>
    <property type="match status" value="1"/>
</dbReference>
<dbReference type="GO" id="GO:0004693">
    <property type="term" value="F:cyclin-dependent protein serine/threonine kinase activity"/>
    <property type="evidence" value="ECO:0007669"/>
    <property type="project" value="UniProtKB-EC"/>
</dbReference>
<dbReference type="PANTHER" id="PTHR24056">
    <property type="entry name" value="CELL DIVISION PROTEIN KINASE"/>
    <property type="match status" value="1"/>
</dbReference>